<evidence type="ECO:0000313" key="3">
    <source>
        <dbReference type="Proteomes" id="UP001056035"/>
    </source>
</evidence>
<reference evidence="2 3" key="1">
    <citation type="submission" date="2022-06" db="EMBL/GenBank/DDBJ databases">
        <title>Paraconexibacter antarcticus.</title>
        <authorList>
            <person name="Kim C.S."/>
        </authorList>
    </citation>
    <scope>NUCLEOTIDE SEQUENCE [LARGE SCALE GENOMIC DNA]</scope>
    <source>
        <strain evidence="2 3">02-257</strain>
    </source>
</reference>
<feature type="domain" description="Transposase IS110-like N-terminal" evidence="1">
    <location>
        <begin position="21"/>
        <end position="165"/>
    </location>
</feature>
<proteinExistence type="predicted"/>
<keyword evidence="3" id="KW-1185">Reference proteome</keyword>
<organism evidence="2 3">
    <name type="scientific">Paraconexibacter antarcticus</name>
    <dbReference type="NCBI Taxonomy" id="2949664"/>
    <lineage>
        <taxon>Bacteria</taxon>
        <taxon>Bacillati</taxon>
        <taxon>Actinomycetota</taxon>
        <taxon>Thermoleophilia</taxon>
        <taxon>Solirubrobacterales</taxon>
        <taxon>Paraconexibacteraceae</taxon>
        <taxon>Paraconexibacter</taxon>
    </lineage>
</organism>
<dbReference type="Proteomes" id="UP001056035">
    <property type="component" value="Chromosome"/>
</dbReference>
<name>A0ABY5DQS7_9ACTN</name>
<dbReference type="PANTHER" id="PTHR33055">
    <property type="entry name" value="TRANSPOSASE FOR INSERTION SEQUENCE ELEMENT IS1111A"/>
    <property type="match status" value="1"/>
</dbReference>
<dbReference type="Pfam" id="PF01548">
    <property type="entry name" value="DEDD_Tnp_IS110"/>
    <property type="match status" value="1"/>
</dbReference>
<sequence>MEDQPVPDVISTAPANVRLWVALDVHKRSIFAAVLPPVGGRPELHRIETTDRAIGRLIDKLGGPEGLAVCYEARPGGFQLLRLLRKRGVACDVIAPSLVPTRAGDRVKTDRRDARKLVTYFRGGALTFVDAPSPETEGLRHLMRCRDDLRLARMAARHRVAKQLLRLGRSYRDGVKSWTLKHRAWVSAQRLEDPLAQLALEQALTHLDGIERQLTALDALCRANTCVSPWRPAIRRGSGCGGMVIVAVRLLYLVTTRVFAWLALRGRSGGAKEAEILVLRHEVAVLRRQVSRPRLEWSDRALLAALARELPRELRAFRLVTPATLRAWHRRLVARHWRYPNTM</sequence>
<dbReference type="InterPro" id="IPR047650">
    <property type="entry name" value="Transpos_IS110"/>
</dbReference>
<dbReference type="InterPro" id="IPR002525">
    <property type="entry name" value="Transp_IS110-like_N"/>
</dbReference>
<evidence type="ECO:0000313" key="2">
    <source>
        <dbReference type="EMBL" id="UTI63269.1"/>
    </source>
</evidence>
<dbReference type="PANTHER" id="PTHR33055:SF13">
    <property type="entry name" value="TRANSPOSASE"/>
    <property type="match status" value="1"/>
</dbReference>
<dbReference type="EMBL" id="CP098502">
    <property type="protein sequence ID" value="UTI63269.1"/>
    <property type="molecule type" value="Genomic_DNA"/>
</dbReference>
<gene>
    <name evidence="2" type="ORF">NBH00_18150</name>
</gene>
<evidence type="ECO:0000259" key="1">
    <source>
        <dbReference type="Pfam" id="PF01548"/>
    </source>
</evidence>
<protein>
    <submittedName>
        <fullName evidence="2">Transposase</fullName>
    </submittedName>
</protein>
<accession>A0ABY5DQS7</accession>